<organism evidence="1">
    <name type="scientific">hydrocarbon metagenome</name>
    <dbReference type="NCBI Taxonomy" id="938273"/>
    <lineage>
        <taxon>unclassified sequences</taxon>
        <taxon>metagenomes</taxon>
        <taxon>ecological metagenomes</taxon>
    </lineage>
</organism>
<dbReference type="EMBL" id="LNQE01000838">
    <property type="protein sequence ID" value="KUG24653.1"/>
    <property type="molecule type" value="Genomic_DNA"/>
</dbReference>
<reference evidence="1" key="1">
    <citation type="journal article" date="2015" name="Proc. Natl. Acad. Sci. U.S.A.">
        <title>Networks of energetic and metabolic interactions define dynamics in microbial communities.</title>
        <authorList>
            <person name="Embree M."/>
            <person name="Liu J.K."/>
            <person name="Al-Bassam M.M."/>
            <person name="Zengler K."/>
        </authorList>
    </citation>
    <scope>NUCLEOTIDE SEQUENCE</scope>
</reference>
<protein>
    <recommendedName>
        <fullName evidence="2">STAS/SEC14 domain-containing protein</fullName>
    </recommendedName>
</protein>
<sequence length="125" mass="14072">MGDKPEYKISVFEKEGVLEIVLTGEATQNNVEKIQEEVISIIISSKASGLLVDVRGIKGRLGYTEAYFRVRNYPSDVPKLPVAIVDLAENADYESFHETTAMNAGLTYKWFTDIDEARAWLKNKL</sequence>
<gene>
    <name evidence="1" type="ORF">ASZ90_005527</name>
</gene>
<evidence type="ECO:0008006" key="2">
    <source>
        <dbReference type="Google" id="ProtNLM"/>
    </source>
</evidence>
<proteinExistence type="predicted"/>
<dbReference type="AlphaFoldDB" id="A0A0W8FUT0"/>
<accession>A0A0W8FUT0</accession>
<comment type="caution">
    <text evidence="1">The sequence shown here is derived from an EMBL/GenBank/DDBJ whole genome shotgun (WGS) entry which is preliminary data.</text>
</comment>
<evidence type="ECO:0000313" key="1">
    <source>
        <dbReference type="EMBL" id="KUG24653.1"/>
    </source>
</evidence>
<name>A0A0W8FUT0_9ZZZZ</name>